<dbReference type="PROSITE" id="PS51257">
    <property type="entry name" value="PROKAR_LIPOPROTEIN"/>
    <property type="match status" value="1"/>
</dbReference>
<protein>
    <recommendedName>
        <fullName evidence="3">Carboxypeptidase regulatory-like domain-containing protein</fullName>
    </recommendedName>
</protein>
<comment type="caution">
    <text evidence="1">The sequence shown here is derived from an EMBL/GenBank/DDBJ whole genome shotgun (WGS) entry which is preliminary data.</text>
</comment>
<accession>A0A3N0DYZ3</accession>
<keyword evidence="2" id="KW-1185">Reference proteome</keyword>
<evidence type="ECO:0008006" key="3">
    <source>
        <dbReference type="Google" id="ProtNLM"/>
    </source>
</evidence>
<reference evidence="1 2" key="1">
    <citation type="submission" date="2018-11" db="EMBL/GenBank/DDBJ databases">
        <authorList>
            <person name="Li F."/>
        </authorList>
    </citation>
    <scope>NUCLEOTIDE SEQUENCE [LARGE SCALE GENOMIC DNA]</scope>
    <source>
        <strain evidence="1 2">KIS18-7</strain>
    </source>
</reference>
<dbReference type="Proteomes" id="UP000277094">
    <property type="component" value="Unassembled WGS sequence"/>
</dbReference>
<dbReference type="EMBL" id="RJSG01000001">
    <property type="protein sequence ID" value="RNL80824.1"/>
    <property type="molecule type" value="Genomic_DNA"/>
</dbReference>
<dbReference type="Gene3D" id="2.60.40.1120">
    <property type="entry name" value="Carboxypeptidase-like, regulatory domain"/>
    <property type="match status" value="1"/>
</dbReference>
<proteinExistence type="predicted"/>
<dbReference type="AlphaFoldDB" id="A0A3N0DYZ3"/>
<organism evidence="1 2">
    <name type="scientific">Nocardioides marmorisolisilvae</name>
    <dbReference type="NCBI Taxonomy" id="1542737"/>
    <lineage>
        <taxon>Bacteria</taxon>
        <taxon>Bacillati</taxon>
        <taxon>Actinomycetota</taxon>
        <taxon>Actinomycetes</taxon>
        <taxon>Propionibacteriales</taxon>
        <taxon>Nocardioidaceae</taxon>
        <taxon>Nocardioides</taxon>
    </lineage>
</organism>
<name>A0A3N0DYZ3_9ACTN</name>
<evidence type="ECO:0000313" key="1">
    <source>
        <dbReference type="EMBL" id="RNL80824.1"/>
    </source>
</evidence>
<evidence type="ECO:0000313" key="2">
    <source>
        <dbReference type="Proteomes" id="UP000277094"/>
    </source>
</evidence>
<sequence length="140" mass="14143">MRFHQTACVKSLALGCILVLVLSGCGGGEKKKPDADTSIPPPGPAAAMVRGTLEMVGGPAPGKPQPVGGTVTITSASGSVTKATVDSTGKYAIGLFPGRYTIRGTSPQINDGKTTCTTEKKTITLVALKTVTADVVCSIP</sequence>
<gene>
    <name evidence="1" type="ORF">EFL95_00075</name>
</gene>